<dbReference type="Pfam" id="PF16886">
    <property type="entry name" value="ATP-synt_ab_Xtn"/>
    <property type="match status" value="1"/>
</dbReference>
<feature type="domain" description="ATPase F1/V1/A1 complex alpha/beta subunit nucleotide-binding" evidence="8">
    <location>
        <begin position="223"/>
        <end position="350"/>
    </location>
</feature>
<dbReference type="FunFam" id="2.40.50.100:FF:000008">
    <property type="entry name" value="V-type proton ATPase catalytic subunit A"/>
    <property type="match status" value="1"/>
</dbReference>
<dbReference type="SUPFAM" id="SSF52540">
    <property type="entry name" value="P-loop containing nucleoside triphosphate hydrolases"/>
    <property type="match status" value="1"/>
</dbReference>
<dbReference type="AlphaFoldDB" id="C5KIC3"/>
<dbReference type="EMBL" id="GG673116">
    <property type="protein sequence ID" value="EER15786.1"/>
    <property type="molecule type" value="Genomic_DNA"/>
</dbReference>
<keyword evidence="3" id="KW-0547">Nucleotide-binding</keyword>
<dbReference type="Gene3D" id="2.30.30.650">
    <property type="match status" value="1"/>
</dbReference>
<evidence type="ECO:0000256" key="3">
    <source>
        <dbReference type="ARBA" id="ARBA00022741"/>
    </source>
</evidence>
<dbReference type="SUPFAM" id="SSF50615">
    <property type="entry name" value="N-terminal domain of alpha and beta subunits of F1 ATP synthase"/>
    <property type="match status" value="1"/>
</dbReference>
<dbReference type="Pfam" id="PF00006">
    <property type="entry name" value="ATP-synt_ab"/>
    <property type="match status" value="1"/>
</dbReference>
<dbReference type="Pfam" id="PF02874">
    <property type="entry name" value="ATP-synt_ab_N"/>
    <property type="match status" value="1"/>
</dbReference>
<dbReference type="OrthoDB" id="438828at2759"/>
<evidence type="ECO:0000256" key="2">
    <source>
        <dbReference type="ARBA" id="ARBA00022448"/>
    </source>
</evidence>
<reference evidence="11 12" key="1">
    <citation type="submission" date="2008-07" db="EMBL/GenBank/DDBJ databases">
        <authorList>
            <person name="El-Sayed N."/>
            <person name="Caler E."/>
            <person name="Inman J."/>
            <person name="Amedeo P."/>
            <person name="Hass B."/>
            <person name="Wortman J."/>
        </authorList>
    </citation>
    <scope>NUCLEOTIDE SEQUENCE [LARGE SCALE GENOMIC DNA]</scope>
    <source>
        <strain evidence="12">ATCC 50983 / TXsc</strain>
    </source>
</reference>
<evidence type="ECO:0000256" key="7">
    <source>
        <dbReference type="ARBA" id="ARBA00048383"/>
    </source>
</evidence>
<evidence type="ECO:0000256" key="1">
    <source>
        <dbReference type="ARBA" id="ARBA00008936"/>
    </source>
</evidence>
<evidence type="ECO:0000259" key="9">
    <source>
        <dbReference type="Pfam" id="PF02874"/>
    </source>
</evidence>
<evidence type="ECO:0000256" key="6">
    <source>
        <dbReference type="ARBA" id="ARBA00023065"/>
    </source>
</evidence>
<comment type="similarity">
    <text evidence="1">Belongs to the ATPase alpha/beta chains family.</text>
</comment>
<sequence>MVMTKSSEASIGRIHKMYEVVRVGWENLVGEIIKIEGDTASIQVYEDTAGLTVGDPVIKTGKPLALELGPGILNNIFDGIQRPLERIRDLSKSLFIPRGVDVAALDGDKLYEFKPAANVRVGDIVTGGDIIGFVIENGLFSNHKVMVPPGNQGRVQWIAPNGNYSVHTCLMEIESNSSSLGGSDVDVSSSTTTKLSMAHSWPVRHARPCVEKLPGIAPMLTCQRVIDALFPTTLGGTCAVPGAFGCGKTVISQSLAKYSNSDVVVYVGCGERGNEMAEVLTEFPQLTTLINGKEEQIMQRTTLVANTSNMPVAAREASVYTGVTTAEYFRDMGLNVSMMADSTSRWAEAYVKYLSFG</sequence>
<protein>
    <submittedName>
        <fullName evidence="11">Vacuolar ATP synthase subunit A, putative</fullName>
    </submittedName>
</protein>
<keyword evidence="6" id="KW-0406">Ion transport</keyword>
<dbReference type="RefSeq" id="XP_002783990.1">
    <property type="nucleotide sequence ID" value="XM_002783944.1"/>
</dbReference>
<dbReference type="InterPro" id="IPR000194">
    <property type="entry name" value="ATPase_F1/V1/A1_a/bsu_nucl-bd"/>
</dbReference>
<keyword evidence="4" id="KW-0067">ATP-binding</keyword>
<proteinExistence type="inferred from homology"/>
<dbReference type="InParanoid" id="C5KIC3"/>
<feature type="domain" description="ATPase F1/V1/A1 complex alpha/beta subunit N-terminal" evidence="9">
    <location>
        <begin position="10"/>
        <end position="61"/>
    </location>
</feature>
<evidence type="ECO:0000313" key="11">
    <source>
        <dbReference type="EMBL" id="EER15786.1"/>
    </source>
</evidence>
<keyword evidence="5" id="KW-1278">Translocase</keyword>
<dbReference type="PANTHER" id="PTHR43607">
    <property type="entry name" value="V-TYPE PROTON ATPASE CATALYTIC SUBUNIT A"/>
    <property type="match status" value="1"/>
</dbReference>
<evidence type="ECO:0000259" key="10">
    <source>
        <dbReference type="Pfam" id="PF16886"/>
    </source>
</evidence>
<accession>C5KIC3</accession>
<evidence type="ECO:0000313" key="12">
    <source>
        <dbReference type="Proteomes" id="UP000007800"/>
    </source>
</evidence>
<dbReference type="Gene3D" id="3.40.50.300">
    <property type="entry name" value="P-loop containing nucleotide triphosphate hydrolases"/>
    <property type="match status" value="1"/>
</dbReference>
<name>C5KIC3_PERM5</name>
<dbReference type="Proteomes" id="UP000007800">
    <property type="component" value="Unassembled WGS sequence"/>
</dbReference>
<dbReference type="InterPro" id="IPR004100">
    <property type="entry name" value="ATPase_F1/V1/A1_a/bsu_N"/>
</dbReference>
<dbReference type="InterPro" id="IPR022878">
    <property type="entry name" value="V-ATPase_asu"/>
</dbReference>
<keyword evidence="12" id="KW-1185">Reference proteome</keyword>
<evidence type="ECO:0000256" key="5">
    <source>
        <dbReference type="ARBA" id="ARBA00022967"/>
    </source>
</evidence>
<dbReference type="PANTHER" id="PTHR43607:SF1">
    <property type="entry name" value="H(+)-TRANSPORTING TWO-SECTOR ATPASE"/>
    <property type="match status" value="1"/>
</dbReference>
<dbReference type="Gene3D" id="2.40.50.100">
    <property type="match status" value="1"/>
</dbReference>
<dbReference type="GeneID" id="9060545"/>
<gene>
    <name evidence="11" type="ORF">Pmar_PMAR009903</name>
</gene>
<evidence type="ECO:0000256" key="4">
    <source>
        <dbReference type="ARBA" id="ARBA00022840"/>
    </source>
</evidence>
<dbReference type="InterPro" id="IPR027417">
    <property type="entry name" value="P-loop_NTPase"/>
</dbReference>
<dbReference type="GO" id="GO:0005524">
    <property type="term" value="F:ATP binding"/>
    <property type="evidence" value="ECO:0007669"/>
    <property type="project" value="UniProtKB-KW"/>
</dbReference>
<keyword evidence="2" id="KW-0813">Transport</keyword>
<dbReference type="GO" id="GO:0046034">
    <property type="term" value="P:ATP metabolic process"/>
    <property type="evidence" value="ECO:0007669"/>
    <property type="project" value="InterPro"/>
</dbReference>
<dbReference type="InterPro" id="IPR036121">
    <property type="entry name" value="ATPase_F1/V1/A1_a/bsu_N_sf"/>
</dbReference>
<organism evidence="12">
    <name type="scientific">Perkinsus marinus (strain ATCC 50983 / TXsc)</name>
    <dbReference type="NCBI Taxonomy" id="423536"/>
    <lineage>
        <taxon>Eukaryota</taxon>
        <taxon>Sar</taxon>
        <taxon>Alveolata</taxon>
        <taxon>Perkinsozoa</taxon>
        <taxon>Perkinsea</taxon>
        <taxon>Perkinsida</taxon>
        <taxon>Perkinsidae</taxon>
        <taxon>Perkinsus</taxon>
    </lineage>
</organism>
<evidence type="ECO:0000259" key="8">
    <source>
        <dbReference type="Pfam" id="PF00006"/>
    </source>
</evidence>
<comment type="catalytic activity">
    <reaction evidence="7">
        <text>ATP + H2O + 4 H(+)(in) = ADP + phosphate + 5 H(+)(out)</text>
        <dbReference type="Rhea" id="RHEA:57720"/>
        <dbReference type="ChEBI" id="CHEBI:15377"/>
        <dbReference type="ChEBI" id="CHEBI:15378"/>
        <dbReference type="ChEBI" id="CHEBI:30616"/>
        <dbReference type="ChEBI" id="CHEBI:43474"/>
        <dbReference type="ChEBI" id="CHEBI:456216"/>
        <dbReference type="EC" id="7.1.2.2"/>
    </reaction>
</comment>
<dbReference type="InterPro" id="IPR031686">
    <property type="entry name" value="ATP-synth_a_Xtn"/>
</dbReference>
<dbReference type="GO" id="GO:0046961">
    <property type="term" value="F:proton-transporting ATPase activity, rotational mechanism"/>
    <property type="evidence" value="ECO:0007669"/>
    <property type="project" value="InterPro"/>
</dbReference>
<feature type="domain" description="ATPsynthase alpha/beta subunit barrel-sandwich" evidence="10">
    <location>
        <begin position="102"/>
        <end position="204"/>
    </location>
</feature>